<dbReference type="EMBL" id="FZNZ01000033">
    <property type="protein sequence ID" value="SNS05372.1"/>
    <property type="molecule type" value="Genomic_DNA"/>
</dbReference>
<reference evidence="1 2" key="1">
    <citation type="submission" date="2017-06" db="EMBL/GenBank/DDBJ databases">
        <authorList>
            <person name="Varghese N."/>
            <person name="Submissions S."/>
        </authorList>
    </citation>
    <scope>NUCLEOTIDE SEQUENCE [LARGE SCALE GENOMIC DNA]</scope>
    <source>
        <strain evidence="1 2">DSM 26989</strain>
    </source>
</reference>
<keyword evidence="2" id="KW-1185">Reference proteome</keyword>
<comment type="caution">
    <text evidence="1">The sequence shown here is derived from an EMBL/GenBank/DDBJ whole genome shotgun (WGS) entry which is preliminary data.</text>
</comment>
<evidence type="ECO:0000313" key="1">
    <source>
        <dbReference type="EMBL" id="SNS05372.1"/>
    </source>
</evidence>
<dbReference type="AlphaFoldDB" id="A0A2N9QRC2"/>
<dbReference type="KEGG" id="pje:CRM71_13305"/>
<dbReference type="RefSeq" id="WP_089366967.1">
    <property type="nucleotide sequence ID" value="NZ_FZNZ01000033.1"/>
</dbReference>
<evidence type="ECO:0000313" key="2">
    <source>
        <dbReference type="Proteomes" id="UP000198427"/>
    </source>
</evidence>
<proteinExistence type="predicted"/>
<protein>
    <submittedName>
        <fullName evidence="1">Uncharacterized protein</fullName>
    </submittedName>
</protein>
<accession>A0A2N9QRC2</accession>
<name>A0A2N9QRC2_9BACT</name>
<sequence>MKIKTATLIGLIGAITSLVISLYFLVYNTGIISFFVDTFDFFPLNLVDTYSPFLSSFGSLISKITLCIFFYVVYKHQK</sequence>
<organism evidence="1 2">
    <name type="scientific">Prevotella jejuni</name>
    <dbReference type="NCBI Taxonomy" id="1177574"/>
    <lineage>
        <taxon>Bacteria</taxon>
        <taxon>Pseudomonadati</taxon>
        <taxon>Bacteroidota</taxon>
        <taxon>Bacteroidia</taxon>
        <taxon>Bacteroidales</taxon>
        <taxon>Prevotellaceae</taxon>
        <taxon>Prevotella</taxon>
    </lineage>
</organism>
<gene>
    <name evidence="1" type="ORF">SAMN06265364_13320</name>
</gene>
<dbReference type="Proteomes" id="UP000198427">
    <property type="component" value="Unassembled WGS sequence"/>
</dbReference>